<evidence type="ECO:0000313" key="3">
    <source>
        <dbReference type="Proteomes" id="UP001054837"/>
    </source>
</evidence>
<feature type="compositionally biased region" description="Acidic residues" evidence="1">
    <location>
        <begin position="791"/>
        <end position="807"/>
    </location>
</feature>
<feature type="compositionally biased region" description="Acidic residues" evidence="1">
    <location>
        <begin position="674"/>
        <end position="683"/>
    </location>
</feature>
<evidence type="ECO:0008006" key="4">
    <source>
        <dbReference type="Google" id="ProtNLM"/>
    </source>
</evidence>
<feature type="region of interest" description="Disordered" evidence="1">
    <location>
        <begin position="497"/>
        <end position="522"/>
    </location>
</feature>
<proteinExistence type="predicted"/>
<dbReference type="EMBL" id="BPLQ01014566">
    <property type="protein sequence ID" value="GIY80999.1"/>
    <property type="molecule type" value="Genomic_DNA"/>
</dbReference>
<protein>
    <recommendedName>
        <fullName evidence="4">Claspin</fullName>
    </recommendedName>
</protein>
<feature type="compositionally biased region" description="Acidic residues" evidence="1">
    <location>
        <begin position="395"/>
        <end position="405"/>
    </location>
</feature>
<feature type="region of interest" description="Disordered" evidence="1">
    <location>
        <begin position="664"/>
        <end position="807"/>
    </location>
</feature>
<name>A0AAV4WGP0_9ARAC</name>
<keyword evidence="3" id="KW-1185">Reference proteome</keyword>
<evidence type="ECO:0000256" key="1">
    <source>
        <dbReference type="SAM" id="MobiDB-lite"/>
    </source>
</evidence>
<feature type="compositionally biased region" description="Basic and acidic residues" evidence="1">
    <location>
        <begin position="612"/>
        <end position="623"/>
    </location>
</feature>
<feature type="compositionally biased region" description="Polar residues" evidence="1">
    <location>
        <begin position="201"/>
        <end position="213"/>
    </location>
</feature>
<feature type="region of interest" description="Disordered" evidence="1">
    <location>
        <begin position="600"/>
        <end position="630"/>
    </location>
</feature>
<feature type="region of interest" description="Disordered" evidence="1">
    <location>
        <begin position="436"/>
        <end position="465"/>
    </location>
</feature>
<feature type="region of interest" description="Disordered" evidence="1">
    <location>
        <begin position="378"/>
        <end position="405"/>
    </location>
</feature>
<feature type="compositionally biased region" description="Basic and acidic residues" evidence="1">
    <location>
        <begin position="742"/>
        <end position="759"/>
    </location>
</feature>
<feature type="region of interest" description="Disordered" evidence="1">
    <location>
        <begin position="106"/>
        <end position="228"/>
    </location>
</feature>
<feature type="compositionally biased region" description="Low complexity" evidence="1">
    <location>
        <begin position="106"/>
        <end position="116"/>
    </location>
</feature>
<accession>A0AAV4WGP0</accession>
<feature type="compositionally biased region" description="Basic and acidic residues" evidence="1">
    <location>
        <begin position="505"/>
        <end position="515"/>
    </location>
</feature>
<feature type="region of interest" description="Disordered" evidence="1">
    <location>
        <begin position="994"/>
        <end position="1014"/>
    </location>
</feature>
<feature type="compositionally biased region" description="Basic and acidic residues" evidence="1">
    <location>
        <begin position="186"/>
        <end position="200"/>
    </location>
</feature>
<dbReference type="AlphaFoldDB" id="A0AAV4WGP0"/>
<evidence type="ECO:0000313" key="2">
    <source>
        <dbReference type="EMBL" id="GIY80999.1"/>
    </source>
</evidence>
<feature type="compositionally biased region" description="Polar residues" evidence="1">
    <location>
        <begin position="440"/>
        <end position="452"/>
    </location>
</feature>
<feature type="compositionally biased region" description="Polar residues" evidence="1">
    <location>
        <begin position="127"/>
        <end position="185"/>
    </location>
</feature>
<comment type="caution">
    <text evidence="2">The sequence shown here is derived from an EMBL/GenBank/DDBJ whole genome shotgun (WGS) entry which is preliminary data.</text>
</comment>
<organism evidence="2 3">
    <name type="scientific">Caerostris darwini</name>
    <dbReference type="NCBI Taxonomy" id="1538125"/>
    <lineage>
        <taxon>Eukaryota</taxon>
        <taxon>Metazoa</taxon>
        <taxon>Ecdysozoa</taxon>
        <taxon>Arthropoda</taxon>
        <taxon>Chelicerata</taxon>
        <taxon>Arachnida</taxon>
        <taxon>Araneae</taxon>
        <taxon>Araneomorphae</taxon>
        <taxon>Entelegynae</taxon>
        <taxon>Araneoidea</taxon>
        <taxon>Araneidae</taxon>
        <taxon>Caerostris</taxon>
    </lineage>
</organism>
<sequence>MDSTFIVLLPESVIADSCDAISESVNENVQHSFSTINISEPLLNGLTVDTQEIAELHQSTENNSGNTVSEKICSAKDISSTTDINEALIDETIKDLGEISKFPQSEVENSFNVSSENVDDSDNSSSTNANGKLTTQTTSDNLENASESFNNDQVDGSDNNSSTNVNGKSTTETTSDNLENESGSFKNDDNENPDSEKKEGNVTSIVDTNISTSRNKRKSSSLPYYRQPKPNFYEYTEKLHEKLNPVIRFESDKNNSSSTVMSEDSSLQTNLETSKIQVSPTVKFSKDASFTASEKSTGKITISSKRPTPDIIILDDYKAQKQRINCFKNQSAFSLKRESTNTSPWQKYVTLKVQLKEKIMLKKEASFLKRKEEQKLDEHFDDEENILSDQSEKDSSDEDSQEDTEDVVLKELLSKGCKEETNDIDVSETRNCISDEGIVNDSQDPMQFSLPSYQPGGGFKNFPVDSQDPMQCFSLPSYQPGGGFQNSVTENDLKRKFTDSNINDSEIHDSDNHSQEEEEEGMFDSVLKEIGAEQFSSQDSDERVVIQGWNSLPYDENEGSQFGDEALQFCSGKFVSQDDAIPWTSSSSLYLKSQVSNKDGLCSPTLSMPAEDSDKLNESESKHSSPPAKKRKLFLDEKILNLENEDNLSISTKIENDTLKKSQIDTYSCNEYKSDDDSEEEEEIIRPTKKVKSSLVGKLWDSDDEDEPIEQSKFNGVSNKEHVSSDDSGEENEHDDNLSESSNKDMDYFKENNSMKDDNDLYDEGIPDKQKQNGLEEDAGKKFEIQNFFENEAELSGEEGSSDENEDDLDEFVQDEYIADDNVANEEKLRKELGTIHFKRQQDEDDQLIRQIKNDFLPEGELYSENGSRKKRYVWNNVGDNDNEFTETKSDSEEEEVASVPADYLKWQQEEKKVDIADDDHEEVEMSKSFGLKVDIIGKVSVTRCQTIAATSISASPLTRRGSFLNSSIGKNMKFLKEFGGSTGAVSRKNFVFSSPKPDLPSKSSDEVKSTKHNSSIFHKIQIL</sequence>
<feature type="compositionally biased region" description="Low complexity" evidence="1">
    <location>
        <begin position="994"/>
        <end position="1003"/>
    </location>
</feature>
<dbReference type="Proteomes" id="UP001054837">
    <property type="component" value="Unassembled WGS sequence"/>
</dbReference>
<reference evidence="2 3" key="1">
    <citation type="submission" date="2021-06" db="EMBL/GenBank/DDBJ databases">
        <title>Caerostris darwini draft genome.</title>
        <authorList>
            <person name="Kono N."/>
            <person name="Arakawa K."/>
        </authorList>
    </citation>
    <scope>NUCLEOTIDE SEQUENCE [LARGE SCALE GENOMIC DNA]</scope>
</reference>
<feature type="region of interest" description="Disordered" evidence="1">
    <location>
        <begin position="874"/>
        <end position="898"/>
    </location>
</feature>
<gene>
    <name evidence="2" type="primary">AVEN_99312_1</name>
    <name evidence="2" type="ORF">CDAR_71181</name>
</gene>